<accession>A0A645B158</accession>
<evidence type="ECO:0000313" key="2">
    <source>
        <dbReference type="EMBL" id="MPM59182.1"/>
    </source>
</evidence>
<proteinExistence type="predicted"/>
<dbReference type="SUPFAM" id="SSF56003">
    <property type="entry name" value="Molybdenum cofactor-binding domain"/>
    <property type="match status" value="1"/>
</dbReference>
<dbReference type="AlphaFoldDB" id="A0A645B158"/>
<dbReference type="EC" id="1.17.1.5" evidence="2"/>
<dbReference type="Pfam" id="PF20256">
    <property type="entry name" value="MoCoBD_2"/>
    <property type="match status" value="1"/>
</dbReference>
<evidence type="ECO:0000259" key="1">
    <source>
        <dbReference type="Pfam" id="PF20256"/>
    </source>
</evidence>
<dbReference type="InterPro" id="IPR052516">
    <property type="entry name" value="N-heterocyclic_Hydroxylase"/>
</dbReference>
<dbReference type="InterPro" id="IPR046867">
    <property type="entry name" value="AldOxase/xan_DH_MoCoBD2"/>
</dbReference>
<dbReference type="EMBL" id="VSSQ01017161">
    <property type="protein sequence ID" value="MPM59182.1"/>
    <property type="molecule type" value="Genomic_DNA"/>
</dbReference>
<feature type="domain" description="Aldehyde oxidase/xanthine dehydrogenase second molybdopterin binding" evidence="1">
    <location>
        <begin position="9"/>
        <end position="57"/>
    </location>
</feature>
<dbReference type="Gene3D" id="3.30.365.10">
    <property type="entry name" value="Aldehyde oxidase/xanthine dehydrogenase, molybdopterin binding domain"/>
    <property type="match status" value="1"/>
</dbReference>
<comment type="caution">
    <text evidence="2">The sequence shown here is derived from an EMBL/GenBank/DDBJ whole genome shotgun (WGS) entry which is preliminary data.</text>
</comment>
<keyword evidence="2" id="KW-0560">Oxidoreductase</keyword>
<dbReference type="PANTHER" id="PTHR47495:SF2">
    <property type="entry name" value="ALDEHYDE DEHYDROGENASE"/>
    <property type="match status" value="1"/>
</dbReference>
<dbReference type="GO" id="GO:0050138">
    <property type="term" value="F:nicotinate dehydrogenase activity"/>
    <property type="evidence" value="ECO:0007669"/>
    <property type="project" value="UniProtKB-EC"/>
</dbReference>
<gene>
    <name evidence="2" type="primary">ndhM_3</name>
    <name evidence="2" type="ORF">SDC9_106022</name>
</gene>
<dbReference type="InterPro" id="IPR037165">
    <property type="entry name" value="AldOxase/xan_DH_Mopterin-bd_sf"/>
</dbReference>
<sequence>MVILDEGGKLEKVVAACDVGQVVNHQALTGQVEGGVVMGLGYGLTEDFPIKDGQLAVRYGTLGLLRSTDVPPIEVKLVEGPGKHPIAYGVKGVGELTTIPTAPACQNAYYRFDGKFRTSLPLEETAYRKKKQ</sequence>
<name>A0A645B158_9ZZZZ</name>
<reference evidence="2" key="1">
    <citation type="submission" date="2019-08" db="EMBL/GenBank/DDBJ databases">
        <authorList>
            <person name="Kucharzyk K."/>
            <person name="Murdoch R.W."/>
            <person name="Higgins S."/>
            <person name="Loffler F."/>
        </authorList>
    </citation>
    <scope>NUCLEOTIDE SEQUENCE</scope>
</reference>
<dbReference type="PANTHER" id="PTHR47495">
    <property type="entry name" value="ALDEHYDE DEHYDROGENASE"/>
    <property type="match status" value="1"/>
</dbReference>
<protein>
    <submittedName>
        <fullName evidence="2">Nicotinate dehydrogenase medium molybdopterin subunit</fullName>
        <ecNumber evidence="2">1.17.1.5</ecNumber>
    </submittedName>
</protein>
<organism evidence="2">
    <name type="scientific">bioreactor metagenome</name>
    <dbReference type="NCBI Taxonomy" id="1076179"/>
    <lineage>
        <taxon>unclassified sequences</taxon>
        <taxon>metagenomes</taxon>
        <taxon>ecological metagenomes</taxon>
    </lineage>
</organism>